<sequence length="75" mass="8093">MKVISTTVLRGACVCVSEVCVYAHYKLNTNRNFGEGASKVCPFHSVPLRVWSDPIKFIPADSPAGTAHCHSSSTL</sequence>
<evidence type="ECO:0000313" key="1">
    <source>
        <dbReference type="EMBL" id="JAI07449.1"/>
    </source>
</evidence>
<accession>A0A0E9Y0J2</accession>
<reference evidence="1" key="2">
    <citation type="journal article" date="2015" name="Fish Shellfish Immunol.">
        <title>Early steps in the European eel (Anguilla anguilla)-Vibrio vulnificus interaction in the gills: Role of the RtxA13 toxin.</title>
        <authorList>
            <person name="Callol A."/>
            <person name="Pajuelo D."/>
            <person name="Ebbesson L."/>
            <person name="Teles M."/>
            <person name="MacKenzie S."/>
            <person name="Amaro C."/>
        </authorList>
    </citation>
    <scope>NUCLEOTIDE SEQUENCE</scope>
</reference>
<dbReference type="EMBL" id="GBXM01001129">
    <property type="protein sequence ID" value="JAI07449.1"/>
    <property type="molecule type" value="Transcribed_RNA"/>
</dbReference>
<protein>
    <submittedName>
        <fullName evidence="1">Uncharacterized protein</fullName>
    </submittedName>
</protein>
<name>A0A0E9Y0J2_ANGAN</name>
<dbReference type="AlphaFoldDB" id="A0A0E9Y0J2"/>
<organism evidence="1">
    <name type="scientific">Anguilla anguilla</name>
    <name type="common">European freshwater eel</name>
    <name type="synonym">Muraena anguilla</name>
    <dbReference type="NCBI Taxonomy" id="7936"/>
    <lineage>
        <taxon>Eukaryota</taxon>
        <taxon>Metazoa</taxon>
        <taxon>Chordata</taxon>
        <taxon>Craniata</taxon>
        <taxon>Vertebrata</taxon>
        <taxon>Euteleostomi</taxon>
        <taxon>Actinopterygii</taxon>
        <taxon>Neopterygii</taxon>
        <taxon>Teleostei</taxon>
        <taxon>Anguilliformes</taxon>
        <taxon>Anguillidae</taxon>
        <taxon>Anguilla</taxon>
    </lineage>
</organism>
<reference evidence="1" key="1">
    <citation type="submission" date="2014-11" db="EMBL/GenBank/DDBJ databases">
        <authorList>
            <person name="Amaro Gonzalez C."/>
        </authorList>
    </citation>
    <scope>NUCLEOTIDE SEQUENCE</scope>
</reference>
<proteinExistence type="predicted"/>